<dbReference type="GO" id="GO:0005829">
    <property type="term" value="C:cytosol"/>
    <property type="evidence" value="ECO:0007669"/>
    <property type="project" value="TreeGrafter"/>
</dbReference>
<protein>
    <recommendedName>
        <fullName evidence="4">Undecaprenyl diphosphate synthase</fullName>
    </recommendedName>
</protein>
<dbReference type="AlphaFoldDB" id="A0A382IBQ7"/>
<gene>
    <name evidence="3" type="ORF">METZ01_LOCUS249556</name>
</gene>
<sequence length="251" mass="28566">MLSDETNNSEDTFHSQVPVHVAVIMDGNGRWANSRGTSRHKGHHAGVEAVRATVEIAAKRGVSYLTLFAFSSENWQRPADEVTQLMRLFIEALQREVDDLHHNNVCLRFIGEREQLQRDLVRKIEAAEGQTRNNDGLRLIIAASYGGRWDIVEATKSLVTKATMGRLIVEDIDENVFADELSLAGVPDPDLLIRTGGERRVSNFLLWDLAYAEMWFSDCLWPDFREAEFDEALQYFSSRQRRYGHTGDQVV</sequence>
<keyword evidence="2" id="KW-0808">Transferase</keyword>
<organism evidence="3">
    <name type="scientific">marine metagenome</name>
    <dbReference type="NCBI Taxonomy" id="408172"/>
    <lineage>
        <taxon>unclassified sequences</taxon>
        <taxon>metagenomes</taxon>
        <taxon>ecological metagenomes</taxon>
    </lineage>
</organism>
<comment type="cofactor">
    <cofactor evidence="1">
        <name>Mg(2+)</name>
        <dbReference type="ChEBI" id="CHEBI:18420"/>
    </cofactor>
</comment>
<dbReference type="HAMAP" id="MF_01139">
    <property type="entry name" value="ISPT"/>
    <property type="match status" value="1"/>
</dbReference>
<dbReference type="Gene3D" id="3.40.1180.10">
    <property type="entry name" value="Decaprenyl diphosphate synthase-like"/>
    <property type="match status" value="1"/>
</dbReference>
<reference evidence="3" key="1">
    <citation type="submission" date="2018-05" db="EMBL/GenBank/DDBJ databases">
        <authorList>
            <person name="Lanie J.A."/>
            <person name="Ng W.-L."/>
            <person name="Kazmierczak K.M."/>
            <person name="Andrzejewski T.M."/>
            <person name="Davidsen T.M."/>
            <person name="Wayne K.J."/>
            <person name="Tettelin H."/>
            <person name="Glass J.I."/>
            <person name="Rusch D."/>
            <person name="Podicherti R."/>
            <person name="Tsui H.-C.T."/>
            <person name="Winkler M.E."/>
        </authorList>
    </citation>
    <scope>NUCLEOTIDE SEQUENCE</scope>
</reference>
<dbReference type="Pfam" id="PF01255">
    <property type="entry name" value="Prenyltransf"/>
    <property type="match status" value="1"/>
</dbReference>
<dbReference type="GO" id="GO:0000287">
    <property type="term" value="F:magnesium ion binding"/>
    <property type="evidence" value="ECO:0007669"/>
    <property type="project" value="TreeGrafter"/>
</dbReference>
<dbReference type="PANTHER" id="PTHR10291">
    <property type="entry name" value="DEHYDRODOLICHYL DIPHOSPHATE SYNTHASE FAMILY MEMBER"/>
    <property type="match status" value="1"/>
</dbReference>
<dbReference type="PANTHER" id="PTHR10291:SF0">
    <property type="entry name" value="DEHYDRODOLICHYL DIPHOSPHATE SYNTHASE 2"/>
    <property type="match status" value="1"/>
</dbReference>
<dbReference type="InterPro" id="IPR001441">
    <property type="entry name" value="UPP_synth-like"/>
</dbReference>
<dbReference type="FunFam" id="3.40.1180.10:FF:000001">
    <property type="entry name" value="(2E,6E)-farnesyl-diphosphate-specific ditrans,polycis-undecaprenyl-diphosphate synthase"/>
    <property type="match status" value="1"/>
</dbReference>
<accession>A0A382IBQ7</accession>
<dbReference type="EMBL" id="UINC01066224">
    <property type="protein sequence ID" value="SVB96702.1"/>
    <property type="molecule type" value="Genomic_DNA"/>
</dbReference>
<evidence type="ECO:0000256" key="1">
    <source>
        <dbReference type="ARBA" id="ARBA00001946"/>
    </source>
</evidence>
<evidence type="ECO:0000313" key="3">
    <source>
        <dbReference type="EMBL" id="SVB96702.1"/>
    </source>
</evidence>
<dbReference type="NCBIfam" id="TIGR00055">
    <property type="entry name" value="uppS"/>
    <property type="match status" value="1"/>
</dbReference>
<dbReference type="SUPFAM" id="SSF64005">
    <property type="entry name" value="Undecaprenyl diphosphate synthase"/>
    <property type="match status" value="1"/>
</dbReference>
<dbReference type="CDD" id="cd00475">
    <property type="entry name" value="Cis_IPPS"/>
    <property type="match status" value="1"/>
</dbReference>
<dbReference type="InterPro" id="IPR036424">
    <property type="entry name" value="UPP_synth-like_sf"/>
</dbReference>
<evidence type="ECO:0000256" key="2">
    <source>
        <dbReference type="ARBA" id="ARBA00022679"/>
    </source>
</evidence>
<dbReference type="PROSITE" id="PS01066">
    <property type="entry name" value="UPP_SYNTHASE"/>
    <property type="match status" value="1"/>
</dbReference>
<dbReference type="InterPro" id="IPR018520">
    <property type="entry name" value="UPP_synth-like_CS"/>
</dbReference>
<evidence type="ECO:0008006" key="4">
    <source>
        <dbReference type="Google" id="ProtNLM"/>
    </source>
</evidence>
<dbReference type="GO" id="GO:0016094">
    <property type="term" value="P:polyprenol biosynthetic process"/>
    <property type="evidence" value="ECO:0007669"/>
    <property type="project" value="TreeGrafter"/>
</dbReference>
<name>A0A382IBQ7_9ZZZZ</name>
<proteinExistence type="inferred from homology"/>
<dbReference type="GO" id="GO:0008834">
    <property type="term" value="F:ditrans,polycis-undecaprenyl-diphosphate synthase [(2E,6E)-farnesyl-diphosphate specific] activity"/>
    <property type="evidence" value="ECO:0007669"/>
    <property type="project" value="TreeGrafter"/>
</dbReference>